<feature type="compositionally biased region" description="Basic and acidic residues" evidence="1">
    <location>
        <begin position="142"/>
        <end position="155"/>
    </location>
</feature>
<dbReference type="EMBL" id="PGOL01002569">
    <property type="protein sequence ID" value="PKI46846.1"/>
    <property type="molecule type" value="Genomic_DNA"/>
</dbReference>
<evidence type="ECO:0000256" key="1">
    <source>
        <dbReference type="SAM" id="MobiDB-lite"/>
    </source>
</evidence>
<keyword evidence="3" id="KW-1185">Reference proteome</keyword>
<dbReference type="AlphaFoldDB" id="A0A2I0ITV2"/>
<accession>A0A2I0ITV2</accession>
<comment type="caution">
    <text evidence="2">The sequence shown here is derived from an EMBL/GenBank/DDBJ whole genome shotgun (WGS) entry which is preliminary data.</text>
</comment>
<gene>
    <name evidence="2" type="ORF">CRG98_032784</name>
</gene>
<protein>
    <submittedName>
        <fullName evidence="2">Uncharacterized protein</fullName>
    </submittedName>
</protein>
<feature type="region of interest" description="Disordered" evidence="1">
    <location>
        <begin position="142"/>
        <end position="171"/>
    </location>
</feature>
<dbReference type="Proteomes" id="UP000233551">
    <property type="component" value="Unassembled WGS sequence"/>
</dbReference>
<reference evidence="2 3" key="1">
    <citation type="submission" date="2017-11" db="EMBL/GenBank/DDBJ databases">
        <title>De-novo sequencing of pomegranate (Punica granatum L.) genome.</title>
        <authorList>
            <person name="Akparov Z."/>
            <person name="Amiraslanov A."/>
            <person name="Hajiyeva S."/>
            <person name="Abbasov M."/>
            <person name="Kaur K."/>
            <person name="Hamwieh A."/>
            <person name="Solovyev V."/>
            <person name="Salamov A."/>
            <person name="Braich B."/>
            <person name="Kosarev P."/>
            <person name="Mahmoud A."/>
            <person name="Hajiyev E."/>
            <person name="Babayeva S."/>
            <person name="Izzatullayeva V."/>
            <person name="Mammadov A."/>
            <person name="Mammadov A."/>
            <person name="Sharifova S."/>
            <person name="Ojaghi J."/>
            <person name="Eynullazada K."/>
            <person name="Bayramov B."/>
            <person name="Abdulazimova A."/>
            <person name="Shahmuradov I."/>
        </authorList>
    </citation>
    <scope>NUCLEOTIDE SEQUENCE [LARGE SCALE GENOMIC DNA]</scope>
    <source>
        <strain evidence="3">cv. AG2017</strain>
        <tissue evidence="2">Leaf</tissue>
    </source>
</reference>
<name>A0A2I0ITV2_PUNGR</name>
<evidence type="ECO:0000313" key="2">
    <source>
        <dbReference type="EMBL" id="PKI46846.1"/>
    </source>
</evidence>
<sequence>MEINATRAHESWWSGLTKPASPRGSNGPRDFHEIGLAFGWSSNLVSRAPIRVIPCLDATLVEMVTQEQWNREGFQVAIVFAEPYGCKGWFGGLVTCKESHCTQEAKEAHQASRRESTNFGPPRRLQWPSACNLLVLGESESRERPFHGGRHDSPSRGRRMIGLSWHGGSRP</sequence>
<evidence type="ECO:0000313" key="3">
    <source>
        <dbReference type="Proteomes" id="UP000233551"/>
    </source>
</evidence>
<proteinExistence type="predicted"/>
<organism evidence="2 3">
    <name type="scientific">Punica granatum</name>
    <name type="common">Pomegranate</name>
    <dbReference type="NCBI Taxonomy" id="22663"/>
    <lineage>
        <taxon>Eukaryota</taxon>
        <taxon>Viridiplantae</taxon>
        <taxon>Streptophyta</taxon>
        <taxon>Embryophyta</taxon>
        <taxon>Tracheophyta</taxon>
        <taxon>Spermatophyta</taxon>
        <taxon>Magnoliopsida</taxon>
        <taxon>eudicotyledons</taxon>
        <taxon>Gunneridae</taxon>
        <taxon>Pentapetalae</taxon>
        <taxon>rosids</taxon>
        <taxon>malvids</taxon>
        <taxon>Myrtales</taxon>
        <taxon>Lythraceae</taxon>
        <taxon>Punica</taxon>
    </lineage>
</organism>